<keyword evidence="2" id="KW-1185">Reference proteome</keyword>
<sequence>MPFNDISKPPPALPSPVLTAVLPGVSLLQPLSRRGTGPGMIILTTDYGDSMAITDGVPSPLVKWAEEGYTVVEIKAEALKSGHGDPIRSAIETLYGCDVCEPKDKIGLTAYDSELWNIVAPTLVNHPSVAVAAVYADVSQESPPDSIASVSIPVLLHLAGKPAGESTQPDKSRNVKKYYYPNVTSSKFATPFQDSFHYNTEAISHTRNLTLFKKEMDGPYFDLETIWDEHTYYEFADRSVEHTMSTMVQEPYVNHVPTMTGGIGRAKLSHFYQHNFIFNNSADSELELTSRTVGVDRVIDEFIFKFTHDQMIDWILPGVPPTNKRVEVPFTAVVNVRGDRLYHEHIAWDQGSVLRQLGLLPEYLPFPYPLPEGSGSSSGRQVEYRVPVAGIATANKMRDRNGGPSNEMFDYKIREV</sequence>
<dbReference type="PANTHER" id="PTHR38436:SF3">
    <property type="entry name" value="CARBOXYMETHYLENEBUTENOLIDASE-RELATED"/>
    <property type="match status" value="1"/>
</dbReference>
<organism evidence="1 2">
    <name type="scientific">Diaporthe vaccinii</name>
    <dbReference type="NCBI Taxonomy" id="105482"/>
    <lineage>
        <taxon>Eukaryota</taxon>
        <taxon>Fungi</taxon>
        <taxon>Dikarya</taxon>
        <taxon>Ascomycota</taxon>
        <taxon>Pezizomycotina</taxon>
        <taxon>Sordariomycetes</taxon>
        <taxon>Sordariomycetidae</taxon>
        <taxon>Diaporthales</taxon>
        <taxon>Diaporthaceae</taxon>
        <taxon>Diaporthe</taxon>
        <taxon>Diaporthe eres species complex</taxon>
    </lineage>
</organism>
<evidence type="ECO:0008006" key="3">
    <source>
        <dbReference type="Google" id="ProtNLM"/>
    </source>
</evidence>
<protein>
    <recommendedName>
        <fullName evidence="3">Carboxymethylenebutenolidase</fullName>
    </recommendedName>
</protein>
<dbReference type="EMBL" id="JBAWTH010000070">
    <property type="protein sequence ID" value="KAL2280071.1"/>
    <property type="molecule type" value="Genomic_DNA"/>
</dbReference>
<dbReference type="Proteomes" id="UP001600888">
    <property type="component" value="Unassembled WGS sequence"/>
</dbReference>
<name>A0ABR4EC97_9PEZI</name>
<reference evidence="1 2" key="1">
    <citation type="submission" date="2024-03" db="EMBL/GenBank/DDBJ databases">
        <title>A high-quality draft genome sequence of Diaporthe vaccinii, a causative agent of upright dieback and viscid rot disease in cranberry plants.</title>
        <authorList>
            <person name="Sarrasin M."/>
            <person name="Lang B.F."/>
            <person name="Burger G."/>
        </authorList>
    </citation>
    <scope>NUCLEOTIDE SEQUENCE [LARGE SCALE GENOMIC DNA]</scope>
    <source>
        <strain evidence="1 2">IS7</strain>
    </source>
</reference>
<gene>
    <name evidence="1" type="ORF">FJTKL_13014</name>
</gene>
<proteinExistence type="predicted"/>
<evidence type="ECO:0000313" key="2">
    <source>
        <dbReference type="Proteomes" id="UP001600888"/>
    </source>
</evidence>
<dbReference type="SUPFAM" id="SSF54427">
    <property type="entry name" value="NTF2-like"/>
    <property type="match status" value="1"/>
</dbReference>
<dbReference type="Gene3D" id="3.10.450.50">
    <property type="match status" value="1"/>
</dbReference>
<accession>A0ABR4EC97</accession>
<dbReference type="PANTHER" id="PTHR38436">
    <property type="entry name" value="POLYKETIDE CYCLASE SNOAL-LIKE DOMAIN"/>
    <property type="match status" value="1"/>
</dbReference>
<evidence type="ECO:0000313" key="1">
    <source>
        <dbReference type="EMBL" id="KAL2280071.1"/>
    </source>
</evidence>
<dbReference type="InterPro" id="IPR032710">
    <property type="entry name" value="NTF2-like_dom_sf"/>
</dbReference>
<comment type="caution">
    <text evidence="1">The sequence shown here is derived from an EMBL/GenBank/DDBJ whole genome shotgun (WGS) entry which is preliminary data.</text>
</comment>
<dbReference type="InterPro" id="IPR009959">
    <property type="entry name" value="Cyclase_SnoaL-like"/>
</dbReference>